<organism evidence="2 3">
    <name type="scientific">Flavobacterium jejuense</name>
    <dbReference type="NCBI Taxonomy" id="1544455"/>
    <lineage>
        <taxon>Bacteria</taxon>
        <taxon>Pseudomonadati</taxon>
        <taxon>Bacteroidota</taxon>
        <taxon>Flavobacteriia</taxon>
        <taxon>Flavobacteriales</taxon>
        <taxon>Flavobacteriaceae</taxon>
        <taxon>Flavobacterium</taxon>
    </lineage>
</organism>
<dbReference type="Pfam" id="PF09527">
    <property type="entry name" value="ATPase_gene1"/>
    <property type="match status" value="1"/>
</dbReference>
<name>A0ABX0IQ58_9FLAO</name>
<dbReference type="Proteomes" id="UP000817854">
    <property type="component" value="Unassembled WGS sequence"/>
</dbReference>
<evidence type="ECO:0000256" key="1">
    <source>
        <dbReference type="SAM" id="Phobius"/>
    </source>
</evidence>
<keyword evidence="1" id="KW-0472">Membrane</keyword>
<protein>
    <submittedName>
        <fullName evidence="2">AtpZ/AtpI family protein</fullName>
    </submittedName>
</protein>
<evidence type="ECO:0000313" key="2">
    <source>
        <dbReference type="EMBL" id="NHN25701.1"/>
    </source>
</evidence>
<sequence length="70" mass="8332">MKKNNYNKWLALITIPFQMGAVIFIFNYLGKLLDEKYQTTYYVKGVTLFGVFIALYFIIRQVNQINKEDK</sequence>
<keyword evidence="3" id="KW-1185">Reference proteome</keyword>
<reference evidence="2 3" key="3">
    <citation type="submission" date="2020-02" db="EMBL/GenBank/DDBJ databases">
        <title>Flavobacterium profundi sp. nov., isolated from a deep-sea seamount.</title>
        <authorList>
            <person name="Zhang D.-C."/>
        </authorList>
    </citation>
    <scope>NUCLEOTIDE SEQUENCE [LARGE SCALE GENOMIC DNA]</scope>
    <source>
        <strain evidence="2 3">EC11</strain>
    </source>
</reference>
<feature type="transmembrane region" description="Helical" evidence="1">
    <location>
        <begin position="41"/>
        <end position="59"/>
    </location>
</feature>
<dbReference type="EMBL" id="VEVQ02000004">
    <property type="protein sequence ID" value="NHN25701.1"/>
    <property type="molecule type" value="Genomic_DNA"/>
</dbReference>
<reference evidence="2 3" key="2">
    <citation type="submission" date="2019-05" db="EMBL/GenBank/DDBJ databases">
        <authorList>
            <person name="Lianzixin W."/>
        </authorList>
    </citation>
    <scope>NUCLEOTIDE SEQUENCE [LARGE SCALE GENOMIC DNA]</scope>
    <source>
        <strain evidence="2 3">EC11</strain>
    </source>
</reference>
<dbReference type="InterPro" id="IPR032820">
    <property type="entry name" value="ATPase_put"/>
</dbReference>
<keyword evidence="1" id="KW-0812">Transmembrane</keyword>
<keyword evidence="1" id="KW-1133">Transmembrane helix</keyword>
<comment type="caution">
    <text evidence="2">The sequence shown here is derived from an EMBL/GenBank/DDBJ whole genome shotgun (WGS) entry which is preliminary data.</text>
</comment>
<accession>A0ABX0IQ58</accession>
<feature type="transmembrane region" description="Helical" evidence="1">
    <location>
        <begin position="9"/>
        <end position="29"/>
    </location>
</feature>
<reference evidence="3" key="1">
    <citation type="submission" date="2019-05" db="EMBL/GenBank/DDBJ databases">
        <title>Flavobacterium profundi sp. nov., isolated from a deep-sea seamount.</title>
        <authorList>
            <person name="Zhang D.-C."/>
        </authorList>
    </citation>
    <scope>NUCLEOTIDE SEQUENCE [LARGE SCALE GENOMIC DNA]</scope>
    <source>
        <strain evidence="3">EC11</strain>
    </source>
</reference>
<proteinExistence type="predicted"/>
<dbReference type="RefSeq" id="WP_140962037.1">
    <property type="nucleotide sequence ID" value="NZ_VEVQ02000004.1"/>
</dbReference>
<gene>
    <name evidence="2" type="ORF">FIA58_008420</name>
</gene>
<evidence type="ECO:0000313" key="3">
    <source>
        <dbReference type="Proteomes" id="UP000817854"/>
    </source>
</evidence>